<keyword evidence="1" id="KW-0812">Transmembrane</keyword>
<reference evidence="2 3" key="1">
    <citation type="journal article" date="2019" name="Int. J. Syst. Evol. Microbiol.">
        <title>The Global Catalogue of Microorganisms (GCM) 10K type strain sequencing project: providing services to taxonomists for standard genome sequencing and annotation.</title>
        <authorList>
            <consortium name="The Broad Institute Genomics Platform"/>
            <consortium name="The Broad Institute Genome Sequencing Center for Infectious Disease"/>
            <person name="Wu L."/>
            <person name="Ma J."/>
        </authorList>
    </citation>
    <scope>NUCLEOTIDE SEQUENCE [LARGE SCALE GENOMIC DNA]</scope>
    <source>
        <strain evidence="2 3">JCM 14735</strain>
    </source>
</reference>
<feature type="transmembrane region" description="Helical" evidence="1">
    <location>
        <begin position="284"/>
        <end position="305"/>
    </location>
</feature>
<keyword evidence="3" id="KW-1185">Reference proteome</keyword>
<evidence type="ECO:0000256" key="1">
    <source>
        <dbReference type="SAM" id="Phobius"/>
    </source>
</evidence>
<comment type="caution">
    <text evidence="2">The sequence shown here is derived from an EMBL/GenBank/DDBJ whole genome shotgun (WGS) entry which is preliminary data.</text>
</comment>
<feature type="transmembrane region" description="Helical" evidence="1">
    <location>
        <begin position="317"/>
        <end position="335"/>
    </location>
</feature>
<organism evidence="2 3">
    <name type="scientific">Kocuria aegyptia</name>
    <dbReference type="NCBI Taxonomy" id="330943"/>
    <lineage>
        <taxon>Bacteria</taxon>
        <taxon>Bacillati</taxon>
        <taxon>Actinomycetota</taxon>
        <taxon>Actinomycetes</taxon>
        <taxon>Micrococcales</taxon>
        <taxon>Micrococcaceae</taxon>
        <taxon>Kocuria</taxon>
    </lineage>
</organism>
<name>A0ABN2KM56_9MICC</name>
<feature type="transmembrane region" description="Helical" evidence="1">
    <location>
        <begin position="36"/>
        <end position="57"/>
    </location>
</feature>
<feature type="transmembrane region" description="Helical" evidence="1">
    <location>
        <begin position="370"/>
        <end position="389"/>
    </location>
</feature>
<keyword evidence="1" id="KW-1133">Transmembrane helix</keyword>
<feature type="transmembrane region" description="Helical" evidence="1">
    <location>
        <begin position="191"/>
        <end position="216"/>
    </location>
</feature>
<sequence length="527" mass="57627">MWALGLLSLFNAAIVSGLVLLIGGFLYSLYRARPGWVLGTYLVTYIALIHGTPPLLYGTLRYSWAYKHVGIVDYILRTGSVDPSIDVGQIYHNWPGFFAGSALLTSLAGQPDALEIASWAPLAFNLMNLLVLRYVFRGMTRNRSLVWLGLLFFFLINWVGQEYFSPQALAFTLYLGLIGLLIRQPTHRPHIAPFALIVATLAVSHQITPLMMLFAVSALVATRRARGWYLPLVALVLVATWALTGARDYTLVNLQELVVELGDPVGNAGQTLDKSAALSGTELLVVWGGRFTVIVASAVAILGLVRRTRARDLRVTATVLMVLPALLVLTTGFGGEVLFRAFLFAAPFIAFLGADACLPRGSRGFPPLSLLAATVTAVLVVPGFLLGYYGKERQNYFTPAEVQAAAWVDAHAQPGSLLVEGSTNYPMRFLEYDKFTYVPIDLEPEDTTTELLADPAGKLEKWLNDPQYTDAYVLLTRGQGIAVDTEASMPEGSVEQIEFALRHSESFRIAFETSDAVVFTLSKPGSK</sequence>
<feature type="transmembrane region" description="Helical" evidence="1">
    <location>
        <begin position="116"/>
        <end position="136"/>
    </location>
</feature>
<dbReference type="EMBL" id="BAAAOA010000019">
    <property type="protein sequence ID" value="GAA1760089.1"/>
    <property type="molecule type" value="Genomic_DNA"/>
</dbReference>
<accession>A0ABN2KM56</accession>
<gene>
    <name evidence="2" type="ORF">GCM10009767_19040</name>
</gene>
<dbReference type="Proteomes" id="UP001501204">
    <property type="component" value="Unassembled WGS sequence"/>
</dbReference>
<feature type="transmembrane region" description="Helical" evidence="1">
    <location>
        <begin position="6"/>
        <end position="29"/>
    </location>
</feature>
<keyword evidence="1" id="KW-0472">Membrane</keyword>
<evidence type="ECO:0000313" key="3">
    <source>
        <dbReference type="Proteomes" id="UP001501204"/>
    </source>
</evidence>
<feature type="transmembrane region" description="Helical" evidence="1">
    <location>
        <begin position="145"/>
        <end position="164"/>
    </location>
</feature>
<protein>
    <recommendedName>
        <fullName evidence="4">Glycosyltransferase RgtA/B/C/D-like domain-containing protein</fullName>
    </recommendedName>
</protein>
<evidence type="ECO:0000313" key="2">
    <source>
        <dbReference type="EMBL" id="GAA1760089.1"/>
    </source>
</evidence>
<evidence type="ECO:0008006" key="4">
    <source>
        <dbReference type="Google" id="ProtNLM"/>
    </source>
</evidence>
<proteinExistence type="predicted"/>
<feature type="transmembrane region" description="Helical" evidence="1">
    <location>
        <begin position="228"/>
        <end position="246"/>
    </location>
</feature>